<dbReference type="GO" id="GO:0009236">
    <property type="term" value="P:cobalamin biosynthetic process"/>
    <property type="evidence" value="ECO:0007669"/>
    <property type="project" value="UniProtKB-UniRule"/>
</dbReference>
<comment type="similarity">
    <text evidence="3 9">Belongs to the CobD/CbiB family.</text>
</comment>
<reference evidence="10" key="1">
    <citation type="journal article" date="2021" name="PeerJ">
        <title>Extensive microbial diversity within the chicken gut microbiome revealed by metagenomics and culture.</title>
        <authorList>
            <person name="Gilroy R."/>
            <person name="Ravi A."/>
            <person name="Getino M."/>
            <person name="Pursley I."/>
            <person name="Horton D.L."/>
            <person name="Alikhan N.F."/>
            <person name="Baker D."/>
            <person name="Gharbi K."/>
            <person name="Hall N."/>
            <person name="Watson M."/>
            <person name="Adriaenssens E.M."/>
            <person name="Foster-Nyarko E."/>
            <person name="Jarju S."/>
            <person name="Secka A."/>
            <person name="Antonio M."/>
            <person name="Oren A."/>
            <person name="Chaudhuri R.R."/>
            <person name="La Ragione R."/>
            <person name="Hildebrand F."/>
            <person name="Pallen M.J."/>
        </authorList>
    </citation>
    <scope>NUCLEOTIDE SEQUENCE</scope>
    <source>
        <strain evidence="10">CHK193-4272</strain>
    </source>
</reference>
<feature type="transmembrane region" description="Helical" evidence="9">
    <location>
        <begin position="156"/>
        <end position="174"/>
    </location>
</feature>
<evidence type="ECO:0000256" key="6">
    <source>
        <dbReference type="ARBA" id="ARBA00022692"/>
    </source>
</evidence>
<keyword evidence="4 9" id="KW-1003">Cell membrane</keyword>
<evidence type="ECO:0000256" key="3">
    <source>
        <dbReference type="ARBA" id="ARBA00006263"/>
    </source>
</evidence>
<evidence type="ECO:0000256" key="5">
    <source>
        <dbReference type="ARBA" id="ARBA00022573"/>
    </source>
</evidence>
<keyword evidence="8 9" id="KW-0472">Membrane</keyword>
<comment type="function">
    <text evidence="9">Converts cobyric acid to cobinamide by the addition of aminopropanol on the F carboxylic group.</text>
</comment>
<dbReference type="EMBL" id="DXIE01000043">
    <property type="protein sequence ID" value="HIV62672.1"/>
    <property type="molecule type" value="Genomic_DNA"/>
</dbReference>
<proteinExistence type="inferred from homology"/>
<evidence type="ECO:0000256" key="9">
    <source>
        <dbReference type="HAMAP-Rule" id="MF_00024"/>
    </source>
</evidence>
<evidence type="ECO:0000256" key="8">
    <source>
        <dbReference type="ARBA" id="ARBA00023136"/>
    </source>
</evidence>
<dbReference type="Pfam" id="PF03186">
    <property type="entry name" value="CobD_Cbib"/>
    <property type="match status" value="1"/>
</dbReference>
<dbReference type="GO" id="GO:0015420">
    <property type="term" value="F:ABC-type vitamin B12 transporter activity"/>
    <property type="evidence" value="ECO:0007669"/>
    <property type="project" value="UniProtKB-UniRule"/>
</dbReference>
<dbReference type="GO" id="GO:0048472">
    <property type="term" value="F:threonine-phosphate decarboxylase activity"/>
    <property type="evidence" value="ECO:0007669"/>
    <property type="project" value="InterPro"/>
</dbReference>
<dbReference type="PANTHER" id="PTHR34308">
    <property type="entry name" value="COBALAMIN BIOSYNTHESIS PROTEIN CBIB"/>
    <property type="match status" value="1"/>
</dbReference>
<feature type="transmembrane region" description="Helical" evidence="9">
    <location>
        <begin position="293"/>
        <end position="315"/>
    </location>
</feature>
<comment type="pathway">
    <text evidence="2 9">Cofactor biosynthesis; adenosylcobalamin biosynthesis.</text>
</comment>
<dbReference type="NCBIfam" id="TIGR00380">
    <property type="entry name" value="cobal_cbiB"/>
    <property type="match status" value="1"/>
</dbReference>
<keyword evidence="6 9" id="KW-0812">Transmembrane</keyword>
<dbReference type="AlphaFoldDB" id="A0A9D1PIM8"/>
<feature type="transmembrane region" description="Helical" evidence="9">
    <location>
        <begin position="204"/>
        <end position="224"/>
    </location>
</feature>
<dbReference type="GO" id="GO:0005886">
    <property type="term" value="C:plasma membrane"/>
    <property type="evidence" value="ECO:0007669"/>
    <property type="project" value="UniProtKB-SubCell"/>
</dbReference>
<organism evidence="10 11">
    <name type="scientific">Candidatus Butyricicoccus avistercoris</name>
    <dbReference type="NCBI Taxonomy" id="2838518"/>
    <lineage>
        <taxon>Bacteria</taxon>
        <taxon>Bacillati</taxon>
        <taxon>Bacillota</taxon>
        <taxon>Clostridia</taxon>
        <taxon>Eubacteriales</taxon>
        <taxon>Butyricicoccaceae</taxon>
        <taxon>Butyricicoccus</taxon>
    </lineage>
</organism>
<comment type="caution">
    <text evidence="10">The sequence shown here is derived from an EMBL/GenBank/DDBJ whole genome shotgun (WGS) entry which is preliminary data.</text>
</comment>
<name>A0A9D1PIM8_9FIRM</name>
<evidence type="ECO:0000313" key="10">
    <source>
        <dbReference type="EMBL" id="HIV62672.1"/>
    </source>
</evidence>
<dbReference type="Proteomes" id="UP000886808">
    <property type="component" value="Unassembled WGS sequence"/>
</dbReference>
<protein>
    <recommendedName>
        <fullName evidence="9">Cobalamin biosynthesis protein CobD</fullName>
    </recommendedName>
</protein>
<comment type="caution">
    <text evidence="9">Lacks conserved residue(s) required for the propagation of feature annotation.</text>
</comment>
<dbReference type="HAMAP" id="MF_00024">
    <property type="entry name" value="CobD_CbiB"/>
    <property type="match status" value="1"/>
</dbReference>
<keyword evidence="5 9" id="KW-0169">Cobalamin biosynthesis</keyword>
<sequence length="318" mass="35147">MMLILAISLGFFLDALVGDPEKLPHPVCLIGAIISKIEKFFRSLPLSKSGQRFAGVLLWIAVCSVSYLVPYIILEFLFRIHPWVHFVVNVIFCYQIFARKCLADAGRHVQSELKKSLEDGRKAIARYVGRDTSELSKEGVIKAAVETVAENTTDGVIAPFIFMLIGGAPLGFLYKAVNTLDSMVGYKNEKYQYLGWFSAKMDDIFNFLPARISAVCMMAAAGMLKFDTVNAKRIFQRDRFNHKSPNSGQTESVCAGALHIQLGGDAKYFGEYVKKPTIGDDDRQVVISDIERAVDLMTTASVFAILLGIAIKLALTGI</sequence>
<evidence type="ECO:0000256" key="2">
    <source>
        <dbReference type="ARBA" id="ARBA00004953"/>
    </source>
</evidence>
<dbReference type="PANTHER" id="PTHR34308:SF1">
    <property type="entry name" value="COBALAMIN BIOSYNTHESIS PROTEIN CBIB"/>
    <property type="match status" value="1"/>
</dbReference>
<evidence type="ECO:0000313" key="11">
    <source>
        <dbReference type="Proteomes" id="UP000886808"/>
    </source>
</evidence>
<dbReference type="InterPro" id="IPR004485">
    <property type="entry name" value="Cobalamin_biosynth_CobD/CbiB"/>
</dbReference>
<comment type="subcellular location">
    <subcellularLocation>
        <location evidence="1 9">Cell membrane</location>
        <topology evidence="1 9">Multi-pass membrane protein</topology>
    </subcellularLocation>
</comment>
<reference evidence="10" key="2">
    <citation type="submission" date="2021-04" db="EMBL/GenBank/DDBJ databases">
        <authorList>
            <person name="Gilroy R."/>
        </authorList>
    </citation>
    <scope>NUCLEOTIDE SEQUENCE</scope>
    <source>
        <strain evidence="10">CHK193-4272</strain>
    </source>
</reference>
<accession>A0A9D1PIM8</accession>
<gene>
    <name evidence="10" type="primary">cbiB</name>
    <name evidence="9" type="synonym">cobD</name>
    <name evidence="10" type="ORF">H9746_07520</name>
</gene>
<evidence type="ECO:0000256" key="4">
    <source>
        <dbReference type="ARBA" id="ARBA00022475"/>
    </source>
</evidence>
<evidence type="ECO:0000256" key="7">
    <source>
        <dbReference type="ARBA" id="ARBA00022989"/>
    </source>
</evidence>
<evidence type="ECO:0000256" key="1">
    <source>
        <dbReference type="ARBA" id="ARBA00004651"/>
    </source>
</evidence>
<keyword evidence="7 9" id="KW-1133">Transmembrane helix</keyword>
<feature type="transmembrane region" description="Helical" evidence="9">
    <location>
        <begin position="53"/>
        <end position="74"/>
    </location>
</feature>